<evidence type="ECO:0000259" key="1">
    <source>
        <dbReference type="Pfam" id="PF01408"/>
    </source>
</evidence>
<evidence type="ECO:0000259" key="2">
    <source>
        <dbReference type="Pfam" id="PF22725"/>
    </source>
</evidence>
<dbReference type="RefSeq" id="WP_073616766.1">
    <property type="nucleotide sequence ID" value="NZ_FRFE01000048.1"/>
</dbReference>
<dbReference type="InterPro" id="IPR000683">
    <property type="entry name" value="Gfo/Idh/MocA-like_OxRdtase_N"/>
</dbReference>
<dbReference type="Gene3D" id="3.30.360.10">
    <property type="entry name" value="Dihydrodipicolinate Reductase, domain 2"/>
    <property type="match status" value="1"/>
</dbReference>
<protein>
    <submittedName>
        <fullName evidence="3">Predicted dehydrogenase</fullName>
    </submittedName>
</protein>
<dbReference type="Pfam" id="PF01408">
    <property type="entry name" value="GFO_IDH_MocA"/>
    <property type="match status" value="1"/>
</dbReference>
<feature type="domain" description="Gfo/Idh/MocA-like oxidoreductase N-terminal" evidence="1">
    <location>
        <begin position="5"/>
        <end position="121"/>
    </location>
</feature>
<dbReference type="Pfam" id="PF22725">
    <property type="entry name" value="GFO_IDH_MocA_C3"/>
    <property type="match status" value="1"/>
</dbReference>
<dbReference type="SUPFAM" id="SSF51735">
    <property type="entry name" value="NAD(P)-binding Rossmann-fold domains"/>
    <property type="match status" value="1"/>
</dbReference>
<reference evidence="3 4" key="1">
    <citation type="submission" date="2016-12" db="EMBL/GenBank/DDBJ databases">
        <authorList>
            <person name="Song W.-J."/>
            <person name="Kurnit D.M."/>
        </authorList>
    </citation>
    <scope>NUCLEOTIDE SEQUENCE [LARGE SCALE GENOMIC DNA]</scope>
    <source>
        <strain evidence="3 4">DSM 18488</strain>
    </source>
</reference>
<dbReference type="STRING" id="1121416.SAMN02745220_04980"/>
<dbReference type="InterPro" id="IPR036291">
    <property type="entry name" value="NAD(P)-bd_dom_sf"/>
</dbReference>
<dbReference type="PANTHER" id="PTHR43377">
    <property type="entry name" value="BILIVERDIN REDUCTASE A"/>
    <property type="match status" value="1"/>
</dbReference>
<dbReference type="GO" id="GO:0000166">
    <property type="term" value="F:nucleotide binding"/>
    <property type="evidence" value="ECO:0007669"/>
    <property type="project" value="InterPro"/>
</dbReference>
<dbReference type="PANTHER" id="PTHR43377:SF1">
    <property type="entry name" value="BILIVERDIN REDUCTASE A"/>
    <property type="match status" value="1"/>
</dbReference>
<dbReference type="SUPFAM" id="SSF55347">
    <property type="entry name" value="Glyceraldehyde-3-phosphate dehydrogenase-like, C-terminal domain"/>
    <property type="match status" value="1"/>
</dbReference>
<gene>
    <name evidence="3" type="ORF">SAMN02745220_04980</name>
</gene>
<organism evidence="3 4">
    <name type="scientific">Desulfopila aestuarii DSM 18488</name>
    <dbReference type="NCBI Taxonomy" id="1121416"/>
    <lineage>
        <taxon>Bacteria</taxon>
        <taxon>Pseudomonadati</taxon>
        <taxon>Thermodesulfobacteriota</taxon>
        <taxon>Desulfobulbia</taxon>
        <taxon>Desulfobulbales</taxon>
        <taxon>Desulfocapsaceae</taxon>
        <taxon>Desulfopila</taxon>
    </lineage>
</organism>
<evidence type="ECO:0000313" key="3">
    <source>
        <dbReference type="EMBL" id="SHO53170.1"/>
    </source>
</evidence>
<evidence type="ECO:0000313" key="4">
    <source>
        <dbReference type="Proteomes" id="UP000184603"/>
    </source>
</evidence>
<feature type="domain" description="GFO/IDH/MocA-like oxidoreductase" evidence="2">
    <location>
        <begin position="159"/>
        <end position="226"/>
    </location>
</feature>
<sequence length="326" mass="36159">MGKVIRAGVIGVGYLGRFHAHKYAALEGVELVGVADTSNEQGQKVAEECSCAYFSNYQDLIKNVDAVSIAVPTSLHHTVGADCLEAGVDILMEKPVTVSLEEADELIATAEEKSLIFQVGHLERFNPAVQAMEPFLTQPVFIESNRISVFKNRGVDVDVVLDLMIHDIDIILNIIKSPIQQIHTVGAPVATATTDIANARLIFENGATANVTVSRISRTNVRKMRIFQPGSYINVDFANRKVMTIRLQDELMESGMPKQDVEVTSFKEGDALRSEIIHFIDNVRNRTRPSVSGHEGRRALAVAHEVISQIKQHQQLDVFKEYFKKH</sequence>
<proteinExistence type="predicted"/>
<keyword evidence="4" id="KW-1185">Reference proteome</keyword>
<dbReference type="AlphaFoldDB" id="A0A1M7YKK7"/>
<dbReference type="Gene3D" id="3.40.50.720">
    <property type="entry name" value="NAD(P)-binding Rossmann-like Domain"/>
    <property type="match status" value="1"/>
</dbReference>
<dbReference type="EMBL" id="FRFE01000048">
    <property type="protein sequence ID" value="SHO53170.1"/>
    <property type="molecule type" value="Genomic_DNA"/>
</dbReference>
<dbReference type="Proteomes" id="UP000184603">
    <property type="component" value="Unassembled WGS sequence"/>
</dbReference>
<dbReference type="OrthoDB" id="9782091at2"/>
<dbReference type="InterPro" id="IPR051450">
    <property type="entry name" value="Gfo/Idh/MocA_Oxidoreductases"/>
</dbReference>
<name>A0A1M7YKK7_9BACT</name>
<accession>A0A1M7YKK7</accession>
<dbReference type="InterPro" id="IPR055170">
    <property type="entry name" value="GFO_IDH_MocA-like_dom"/>
</dbReference>